<proteinExistence type="predicted"/>
<evidence type="ECO:0000256" key="1">
    <source>
        <dbReference type="SAM" id="MobiDB-lite"/>
    </source>
</evidence>
<feature type="compositionally biased region" description="Basic residues" evidence="1">
    <location>
        <begin position="1"/>
        <end position="11"/>
    </location>
</feature>
<name>A0ABD3JRQ4_EUCGL</name>
<evidence type="ECO:0000313" key="2">
    <source>
        <dbReference type="EMBL" id="KAL3729707.1"/>
    </source>
</evidence>
<keyword evidence="3" id="KW-1185">Reference proteome</keyword>
<sequence>MCYSHHHHPHQRPFSDDHFAPKAPAPDLRSRLTETEAHLARAKAHEAELSRRLEEMKRFVSVMEILETYPARQFAEQRDRVERLLVPSPHNLKLALPRCGGFQRSG</sequence>
<dbReference type="EMBL" id="JBJKBG010000007">
    <property type="protein sequence ID" value="KAL3729707.1"/>
    <property type="molecule type" value="Genomic_DNA"/>
</dbReference>
<protein>
    <submittedName>
        <fullName evidence="2">Uncharacterized protein</fullName>
    </submittedName>
</protein>
<feature type="region of interest" description="Disordered" evidence="1">
    <location>
        <begin position="1"/>
        <end position="28"/>
    </location>
</feature>
<organism evidence="2 3">
    <name type="scientific">Eucalyptus globulus</name>
    <name type="common">Tasmanian blue gum</name>
    <dbReference type="NCBI Taxonomy" id="34317"/>
    <lineage>
        <taxon>Eukaryota</taxon>
        <taxon>Viridiplantae</taxon>
        <taxon>Streptophyta</taxon>
        <taxon>Embryophyta</taxon>
        <taxon>Tracheophyta</taxon>
        <taxon>Spermatophyta</taxon>
        <taxon>Magnoliopsida</taxon>
        <taxon>eudicotyledons</taxon>
        <taxon>Gunneridae</taxon>
        <taxon>Pentapetalae</taxon>
        <taxon>rosids</taxon>
        <taxon>malvids</taxon>
        <taxon>Myrtales</taxon>
        <taxon>Myrtaceae</taxon>
        <taxon>Myrtoideae</taxon>
        <taxon>Eucalypteae</taxon>
        <taxon>Eucalyptus</taxon>
    </lineage>
</organism>
<evidence type="ECO:0000313" key="3">
    <source>
        <dbReference type="Proteomes" id="UP001634007"/>
    </source>
</evidence>
<dbReference type="Proteomes" id="UP001634007">
    <property type="component" value="Unassembled WGS sequence"/>
</dbReference>
<reference evidence="2 3" key="1">
    <citation type="submission" date="2024-11" db="EMBL/GenBank/DDBJ databases">
        <title>Chromosome-level genome assembly of Eucalyptus globulus Labill. provides insights into its genome evolution.</title>
        <authorList>
            <person name="Li X."/>
        </authorList>
    </citation>
    <scope>NUCLEOTIDE SEQUENCE [LARGE SCALE GENOMIC DNA]</scope>
    <source>
        <strain evidence="2">CL2024</strain>
        <tissue evidence="2">Fresh tender leaves</tissue>
    </source>
</reference>
<dbReference type="AlphaFoldDB" id="A0ABD3JRQ4"/>
<comment type="caution">
    <text evidence="2">The sequence shown here is derived from an EMBL/GenBank/DDBJ whole genome shotgun (WGS) entry which is preliminary data.</text>
</comment>
<gene>
    <name evidence="2" type="ORF">ACJRO7_026789</name>
</gene>
<accession>A0ABD3JRQ4</accession>